<keyword evidence="1" id="KW-1133">Transmembrane helix</keyword>
<protein>
    <submittedName>
        <fullName evidence="3">Uncharacterized protein</fullName>
    </submittedName>
</protein>
<organism evidence="2 3">
    <name type="scientific">Mesorhabditis belari</name>
    <dbReference type="NCBI Taxonomy" id="2138241"/>
    <lineage>
        <taxon>Eukaryota</taxon>
        <taxon>Metazoa</taxon>
        <taxon>Ecdysozoa</taxon>
        <taxon>Nematoda</taxon>
        <taxon>Chromadorea</taxon>
        <taxon>Rhabditida</taxon>
        <taxon>Rhabditina</taxon>
        <taxon>Rhabditomorpha</taxon>
        <taxon>Rhabditoidea</taxon>
        <taxon>Rhabditidae</taxon>
        <taxon>Mesorhabditinae</taxon>
        <taxon>Mesorhabditis</taxon>
    </lineage>
</organism>
<keyword evidence="1" id="KW-0472">Membrane</keyword>
<dbReference type="AlphaFoldDB" id="A0AAF3J9T3"/>
<evidence type="ECO:0000256" key="1">
    <source>
        <dbReference type="SAM" id="Phobius"/>
    </source>
</evidence>
<keyword evidence="1" id="KW-0812">Transmembrane</keyword>
<dbReference type="InterPro" id="IPR019422">
    <property type="entry name" value="7TM_GPCR_serpentine_rcpt_Srh"/>
</dbReference>
<feature type="transmembrane region" description="Helical" evidence="1">
    <location>
        <begin position="12"/>
        <end position="36"/>
    </location>
</feature>
<proteinExistence type="predicted"/>
<keyword evidence="2" id="KW-1185">Reference proteome</keyword>
<sequence length="137" mass="15238">MLLCQITSTTNTYLALIIVDAIFCGITGIILGFIVIKDAFRSNPSTSQRTREMQLYFSMILFLQAIILVGCVFAPLTIYAIVALRLIVHDLFAAVGGSMNLFVSFHSTCTSFIVVFATKTYRNAIIDWTKSALRLEK</sequence>
<feature type="transmembrane region" description="Helical" evidence="1">
    <location>
        <begin position="56"/>
        <end position="81"/>
    </location>
</feature>
<evidence type="ECO:0000313" key="2">
    <source>
        <dbReference type="Proteomes" id="UP000887575"/>
    </source>
</evidence>
<name>A0AAF3J9T3_9BILA</name>
<accession>A0AAF3J9T3</accession>
<dbReference type="Pfam" id="PF10318">
    <property type="entry name" value="7TM_GPCR_Srh"/>
    <property type="match status" value="1"/>
</dbReference>
<dbReference type="WBParaSite" id="MBELARI_LOCUS5308">
    <property type="protein sequence ID" value="MBELARI_LOCUS5308"/>
    <property type="gene ID" value="MBELARI_LOCUS5308"/>
</dbReference>
<feature type="transmembrane region" description="Helical" evidence="1">
    <location>
        <begin position="101"/>
        <end position="121"/>
    </location>
</feature>
<dbReference type="Proteomes" id="UP000887575">
    <property type="component" value="Unassembled WGS sequence"/>
</dbReference>
<evidence type="ECO:0000313" key="3">
    <source>
        <dbReference type="WBParaSite" id="MBELARI_LOCUS5308"/>
    </source>
</evidence>
<reference evidence="3" key="1">
    <citation type="submission" date="2024-02" db="UniProtKB">
        <authorList>
            <consortium name="WormBaseParasite"/>
        </authorList>
    </citation>
    <scope>IDENTIFICATION</scope>
</reference>